<protein>
    <recommendedName>
        <fullName evidence="21">Fibropellin-1</fullName>
    </recommendedName>
</protein>
<dbReference type="SMART" id="SM01411">
    <property type="entry name" value="Ephrin_rec_like"/>
    <property type="match status" value="3"/>
</dbReference>
<evidence type="ECO:0000259" key="18">
    <source>
        <dbReference type="PROSITE" id="PS50923"/>
    </source>
</evidence>
<feature type="domain" description="EGF-like" evidence="15">
    <location>
        <begin position="2081"/>
        <end position="2119"/>
    </location>
</feature>
<evidence type="ECO:0008006" key="21">
    <source>
        <dbReference type="Google" id="ProtNLM"/>
    </source>
</evidence>
<dbReference type="PROSITE" id="PS00022">
    <property type="entry name" value="EGF_1"/>
    <property type="match status" value="4"/>
</dbReference>
<dbReference type="FunFam" id="2.10.50.10:FF:000018">
    <property type="entry name" value="Sushi, von Willebrand factor type A, EGF and pentraxin domain-containing 1"/>
    <property type="match status" value="1"/>
</dbReference>
<keyword evidence="20" id="KW-1185">Reference proteome</keyword>
<dbReference type="Pfam" id="PF02494">
    <property type="entry name" value="HYR"/>
    <property type="match status" value="2"/>
</dbReference>
<feature type="domain" description="Sushi" evidence="18">
    <location>
        <begin position="612"/>
        <end position="672"/>
    </location>
</feature>
<feature type="disulfide bond" evidence="11">
    <location>
        <begin position="704"/>
        <end position="731"/>
    </location>
</feature>
<dbReference type="SUPFAM" id="SSF56436">
    <property type="entry name" value="C-type lectin-like"/>
    <property type="match status" value="1"/>
</dbReference>
<dbReference type="PROSITE" id="PS50022">
    <property type="entry name" value="FA58C_3"/>
    <property type="match status" value="1"/>
</dbReference>
<proteinExistence type="predicted"/>
<dbReference type="InterPro" id="IPR001304">
    <property type="entry name" value="C-type_lectin-like"/>
</dbReference>
<dbReference type="SMART" id="SM00034">
    <property type="entry name" value="CLECT"/>
    <property type="match status" value="1"/>
</dbReference>
<dbReference type="PROSITE" id="PS00010">
    <property type="entry name" value="ASX_HYDROXYL"/>
    <property type="match status" value="2"/>
</dbReference>
<keyword evidence="2 11" id="KW-0768">Sushi</keyword>
<feature type="domain" description="EGF-like" evidence="15">
    <location>
        <begin position="2041"/>
        <end position="2079"/>
    </location>
</feature>
<dbReference type="EMBL" id="CANHGI010000004">
    <property type="protein sequence ID" value="CAI5447534.1"/>
    <property type="molecule type" value="Genomic_DNA"/>
</dbReference>
<dbReference type="InterPro" id="IPR049883">
    <property type="entry name" value="NOTCH1_EGF-like"/>
</dbReference>
<dbReference type="InterPro" id="IPR035914">
    <property type="entry name" value="Sperma_CUB_dom_sf"/>
</dbReference>
<dbReference type="PROSITE" id="PS50068">
    <property type="entry name" value="LDLRA_2"/>
    <property type="match status" value="1"/>
</dbReference>
<dbReference type="Pfam" id="PF00431">
    <property type="entry name" value="CUB"/>
    <property type="match status" value="3"/>
</dbReference>
<evidence type="ECO:0000256" key="1">
    <source>
        <dbReference type="ARBA" id="ARBA00022536"/>
    </source>
</evidence>
<dbReference type="InterPro" id="IPR000421">
    <property type="entry name" value="FA58C"/>
</dbReference>
<dbReference type="InterPro" id="IPR000152">
    <property type="entry name" value="EGF-type_Asp/Asn_hydroxyl_site"/>
</dbReference>
<dbReference type="SMART" id="SM00042">
    <property type="entry name" value="CUB"/>
    <property type="match status" value="3"/>
</dbReference>
<dbReference type="Pfam" id="PF00754">
    <property type="entry name" value="F5_F8_type_C"/>
    <property type="match status" value="1"/>
</dbReference>
<evidence type="ECO:0000259" key="15">
    <source>
        <dbReference type="PROSITE" id="PS50026"/>
    </source>
</evidence>
<dbReference type="PANTHER" id="PTHR45656">
    <property type="entry name" value="PROTEIN CBR-CLEC-78"/>
    <property type="match status" value="1"/>
</dbReference>
<keyword evidence="7 9" id="KW-1015">Disulfide bond</keyword>
<dbReference type="Gene3D" id="4.10.400.10">
    <property type="entry name" value="Low-density Lipoprotein Receptor"/>
    <property type="match status" value="1"/>
</dbReference>
<dbReference type="InterPro" id="IPR009030">
    <property type="entry name" value="Growth_fac_rcpt_cys_sf"/>
</dbReference>
<dbReference type="SMART" id="SM00192">
    <property type="entry name" value="LDLa"/>
    <property type="match status" value="1"/>
</dbReference>
<evidence type="ECO:0000259" key="13">
    <source>
        <dbReference type="PROSITE" id="PS01180"/>
    </source>
</evidence>
<feature type="domain" description="Sushi" evidence="18">
    <location>
        <begin position="1135"/>
        <end position="1199"/>
    </location>
</feature>
<keyword evidence="1 9" id="KW-0245">EGF-like domain</keyword>
<dbReference type="SUPFAM" id="SSF49854">
    <property type="entry name" value="Spermadhesin, CUB domain"/>
    <property type="match status" value="3"/>
</dbReference>
<dbReference type="PANTHER" id="PTHR45656:SF4">
    <property type="entry name" value="PROTEIN CBR-CLEC-78"/>
    <property type="match status" value="1"/>
</dbReference>
<organism evidence="19 20">
    <name type="scientific">Caenorhabditis angaria</name>
    <dbReference type="NCBI Taxonomy" id="860376"/>
    <lineage>
        <taxon>Eukaryota</taxon>
        <taxon>Metazoa</taxon>
        <taxon>Ecdysozoa</taxon>
        <taxon>Nematoda</taxon>
        <taxon>Chromadorea</taxon>
        <taxon>Rhabditida</taxon>
        <taxon>Rhabditina</taxon>
        <taxon>Rhabditomorpha</taxon>
        <taxon>Rhabditoidea</taxon>
        <taxon>Rhabditidae</taxon>
        <taxon>Peloderinae</taxon>
        <taxon>Caenorhabditis</taxon>
    </lineage>
</organism>
<dbReference type="InterPro" id="IPR002172">
    <property type="entry name" value="LDrepeatLR_classA_rpt"/>
</dbReference>
<dbReference type="InterPro" id="IPR016187">
    <property type="entry name" value="CTDL_fold"/>
</dbReference>
<keyword evidence="8" id="KW-0325">Glycoprotein</keyword>
<dbReference type="SUPFAM" id="SSF57424">
    <property type="entry name" value="LDL receptor-like module"/>
    <property type="match status" value="1"/>
</dbReference>
<dbReference type="SMART" id="SM00179">
    <property type="entry name" value="EGF_CA"/>
    <property type="match status" value="5"/>
</dbReference>
<dbReference type="PROSITE" id="PS01209">
    <property type="entry name" value="LDLRA_1"/>
    <property type="match status" value="1"/>
</dbReference>
<comment type="caution">
    <text evidence="19">The sequence shown here is derived from an EMBL/GenBank/DDBJ whole genome shotgun (WGS) entry which is preliminary data.</text>
</comment>
<gene>
    <name evidence="19" type="ORF">CAMP_LOCUS10171</name>
</gene>
<dbReference type="Pfam" id="PF00057">
    <property type="entry name" value="Ldl_recept_a"/>
    <property type="match status" value="1"/>
</dbReference>
<feature type="domain" description="EGF-like" evidence="15">
    <location>
        <begin position="2003"/>
        <end position="2039"/>
    </location>
</feature>
<feature type="disulfide bond" evidence="9">
    <location>
        <begin position="2069"/>
        <end position="2078"/>
    </location>
</feature>
<keyword evidence="5" id="KW-0677">Repeat</keyword>
<feature type="domain" description="C-type lectin" evidence="16">
    <location>
        <begin position="48"/>
        <end position="172"/>
    </location>
</feature>
<dbReference type="InterPro" id="IPR001881">
    <property type="entry name" value="EGF-like_Ca-bd_dom"/>
</dbReference>
<feature type="disulfide bond" evidence="10">
    <location>
        <begin position="195"/>
        <end position="210"/>
    </location>
</feature>
<dbReference type="CDD" id="cd00054">
    <property type="entry name" value="EGF_CA"/>
    <property type="match status" value="5"/>
</dbReference>
<dbReference type="InterPro" id="IPR000742">
    <property type="entry name" value="EGF"/>
</dbReference>
<dbReference type="SMART" id="SM00181">
    <property type="entry name" value="EGF"/>
    <property type="match status" value="6"/>
</dbReference>
<feature type="domain" description="Sushi" evidence="18">
    <location>
        <begin position="1005"/>
        <end position="1064"/>
    </location>
</feature>
<feature type="disulfide bond" evidence="9">
    <location>
        <begin position="2050"/>
        <end position="2067"/>
    </location>
</feature>
<keyword evidence="4 12" id="KW-0732">Signal</keyword>
<evidence type="ECO:0000256" key="9">
    <source>
        <dbReference type="PROSITE-ProRule" id="PRU00076"/>
    </source>
</evidence>
<feature type="domain" description="Sushi" evidence="18">
    <location>
        <begin position="549"/>
        <end position="611"/>
    </location>
</feature>
<feature type="domain" description="EGF-like" evidence="15">
    <location>
        <begin position="792"/>
        <end position="832"/>
    </location>
</feature>
<dbReference type="InterPro" id="IPR000859">
    <property type="entry name" value="CUB_dom"/>
</dbReference>
<feature type="disulfide bond" evidence="10">
    <location>
        <begin position="176"/>
        <end position="188"/>
    </location>
</feature>
<dbReference type="Pfam" id="PF07645">
    <property type="entry name" value="EGF_CA"/>
    <property type="match status" value="2"/>
</dbReference>
<dbReference type="OrthoDB" id="430340at2759"/>
<evidence type="ECO:0000256" key="3">
    <source>
        <dbReference type="ARBA" id="ARBA00022692"/>
    </source>
</evidence>
<dbReference type="SMART" id="SM00231">
    <property type="entry name" value="FA58C"/>
    <property type="match status" value="1"/>
</dbReference>
<evidence type="ECO:0000256" key="7">
    <source>
        <dbReference type="ARBA" id="ARBA00023157"/>
    </source>
</evidence>
<dbReference type="GO" id="GO:0005509">
    <property type="term" value="F:calcium ion binding"/>
    <property type="evidence" value="ECO:0007669"/>
    <property type="project" value="InterPro"/>
</dbReference>
<comment type="caution">
    <text evidence="9">Lacks conserved residue(s) required for the propagation of feature annotation.</text>
</comment>
<dbReference type="CDD" id="cd00057">
    <property type="entry name" value="FA58C"/>
    <property type="match status" value="1"/>
</dbReference>
<evidence type="ECO:0000256" key="8">
    <source>
        <dbReference type="ARBA" id="ARBA00023180"/>
    </source>
</evidence>
<keyword evidence="6" id="KW-1133">Transmembrane helix</keyword>
<evidence type="ECO:0000256" key="2">
    <source>
        <dbReference type="ARBA" id="ARBA00022659"/>
    </source>
</evidence>
<evidence type="ECO:0000256" key="6">
    <source>
        <dbReference type="ARBA" id="ARBA00022989"/>
    </source>
</evidence>
<evidence type="ECO:0000256" key="12">
    <source>
        <dbReference type="SAM" id="SignalP"/>
    </source>
</evidence>
<sequence length="2123" mass="230848">MMLSGLRITLLILLGLATIIQCHTTKPTSTISQLSNVELICPDGWIQHGSKCYQQFNIQQSWPFALATCQRYGSNLAMIKTTSQNRFIANLLAKPTKAANFKEIWIGLTVEVTPTDEQFIWSDGSPTSRYNGFWRHDQPNFINGSCTLATIDHKELEWRLESCNLLRKFVCERPACVRGSYFCSSGSCISEKNKCNGVRDCDDGSDELNCPSAFQPACHTYEKGESGQVSSPNYPNPYDPNLSCRHVLETSIGSRIEVTLEHLETEPDFDVLTILEGGPAENSTRVLARLSGSQVSESVKTFTSSSNIIILQFRSDAQSNLRGWQIKWRAVPFSCGGKHIAQAYQQSFTSSGYPMALPRGAECVWILETVPGQVISLTIDDIDLGDEDQIIFYDGATPAAQVLGVSKYLTSSSNFIYVYLVTSTNSNTKRGFSISYKRGCDLVISADPSGSITSPGNLVNRYPNNLQCTYTIESSDETRSISVGFEKFDVADDDSLKIFENSAKGRGLLDSQISKPDNNQIDSKVSRLQVIFKSSATRNAMGFNFTFSVDCAPLKSVPMVTLSTKDRTVNTVVVASCPVGFEFASGEGMSKQMTCQMGGKWSSDEIATCQPIYCGSVPQIANGYATQATNVSYGGQTKYTCYKGFYFASGKDTETAYCAEDGKWTTPPQCKAATCQPLLQFSNGNRRLEFGDGTGYGSVFRFDCHSGYRREGVESLLCKSDGQWSSSQPTCAKVTCTNLPRIANAKIETPPSRFAFGDVARVVCHAGFILDGPEEIRCLANQTVSATPICEDIDECATGVSQCQSLGAKCVNLPGSYTCECLKGYQPQLMCLEATNILVVAKGEPLSPIPITPTVSWCVTSTSRSISLKFDIPMIVEKIKLSDSLKGSVKSVSIKYSTLHSTRPKKLVIDNQQNFQVDEETGIIDLPVAIEAQILEIQAVSIDGTPCLQIEVLGCQRTSCADVNECLRDNGKCDHNCINTQGSYKCECRNGYDLDVSNNRSCVARECNVVKSPENGKLLSTSKQFKYPNVVQFQCDFGYQMMGPDYIKCLADGTWNGTEPYCLPATCQGLSLSNDGLVATPNNLTIPFAANVTLECTDPERPGRKLRPYRQCIFDPQEDGRDYWLSGPQAECDYTQCPAPPTMPGAIYIPIDSSAEDIVVGSRMEFSCRKPYTVVGRSDRTIKCLADSTWDLGDLRCEGPVCADPGFPNDGNIDLNSVEEGATAKFFCNRPGYTPFPSDTLQCTLGAACLLSEDVGITSGFVPDGAFSDNSDSTMSGYEPHKSRMSSTGWCGAKDAFIFLSVDLQRVYTLTTLRIAGVAGSGFLKGHVTKLQLFYKTQFSKNYDTYPVEFETPAGNHNAMHHFDLKPPLRARYILLGVYEYEGQPCMKFDLQGCLAPTQNQNLNQNLEKELIGWNGKEIVFVKTDENGQLRAVEYEEPVAKDNSGKIAYTQIEPSGMRSGLMITTDTDVTYTAFDSAGNTAVCVVKIRIPDTQPPVLKCPDSYTIPVANSSIDLEFNISSVDLVVHDTSNVTNITFEPASKTLKIGEFVEVTATAEDEHGNRNSCKFQVVYSPELCSPASLAISSHVVKECKHEDGAVICGISCAAGYRFVDPAQTTQNFVCNTKDGKWSPRNNAPACVKIPEQPAGFHMNVGINYPVVSAVPDHCLKGYAELAAKSFDDLDKVLSERCSSSVQVFVRLLKLDFANQPGHLSGNYTIQILPTVLQSVFYDLCGLTLRTIFDLRIPGATGPIKNLLTLNGDAISSQNVGCPTIQATVSNVNQGFACANGEVLRQEHKDKLPECMSCPVGSVNINNTCILCSRGSYQDESGQTTCKACPAGTYTLDEGSHSISSCLTTCAFGTYSSTGLIPCQLCPRHTFSGLSPIGGFKECTACPSGSYTSKLGASSPAECRLACKPGSFSNSGLEPCSACPINFYQSNAGQQSCVECANSTATQESGEVAESACLPIDCSAKQCENKAECDVFMHKAQCRCKPGYIGDRCEEIEELCATRPCFNGGKCEQIGTTYRCNCPKDFTGARCQFETDDCIGVVCPNGGVCHDLPGHGTRTCLCRTGFAGSQCEEVTDICSTANPCKNGARCIGEKLGRFKCQCVPGWDGPTCDHNIG</sequence>
<feature type="disulfide bond" evidence="11">
    <location>
        <begin position="1035"/>
        <end position="1062"/>
    </location>
</feature>
<dbReference type="InterPro" id="IPR018097">
    <property type="entry name" value="EGF_Ca-bd_CS"/>
</dbReference>
<dbReference type="Pfam" id="PF00084">
    <property type="entry name" value="Sushi"/>
    <property type="match status" value="5"/>
</dbReference>
<dbReference type="InterPro" id="IPR051277">
    <property type="entry name" value="SEZ6_CSMD_C4BPB_Regulators"/>
</dbReference>
<feature type="disulfide bond" evidence="9">
    <location>
        <begin position="1991"/>
        <end position="2000"/>
    </location>
</feature>
<feature type="domain" description="HYR" evidence="17">
    <location>
        <begin position="1405"/>
        <end position="1491"/>
    </location>
</feature>
<feature type="domain" description="Sushi" evidence="18">
    <location>
        <begin position="734"/>
        <end position="792"/>
    </location>
</feature>
<keyword evidence="6" id="KW-0472">Membrane</keyword>
<evidence type="ECO:0000313" key="20">
    <source>
        <dbReference type="Proteomes" id="UP001152747"/>
    </source>
</evidence>
<reference evidence="19" key="1">
    <citation type="submission" date="2022-11" db="EMBL/GenBank/DDBJ databases">
        <authorList>
            <person name="Kikuchi T."/>
        </authorList>
    </citation>
    <scope>NUCLEOTIDE SEQUENCE</scope>
    <source>
        <strain evidence="19">PS1010</strain>
    </source>
</reference>
<dbReference type="SUPFAM" id="SSF57535">
    <property type="entry name" value="Complement control module/SCR domain"/>
    <property type="match status" value="6"/>
</dbReference>
<feature type="domain" description="CUB" evidence="13">
    <location>
        <begin position="210"/>
        <end position="331"/>
    </location>
</feature>
<feature type="domain" description="F5/8 type C" evidence="14">
    <location>
        <begin position="1249"/>
        <end position="1394"/>
    </location>
</feature>
<evidence type="ECO:0000256" key="4">
    <source>
        <dbReference type="ARBA" id="ARBA00022729"/>
    </source>
</evidence>
<dbReference type="Gene3D" id="2.60.120.260">
    <property type="entry name" value="Galactose-binding domain-like"/>
    <property type="match status" value="1"/>
</dbReference>
<dbReference type="SMART" id="SM00032">
    <property type="entry name" value="CCP"/>
    <property type="match status" value="8"/>
</dbReference>
<evidence type="ECO:0000256" key="5">
    <source>
        <dbReference type="ARBA" id="ARBA00022737"/>
    </source>
</evidence>
<accession>A0A9P1N104</accession>
<evidence type="ECO:0000313" key="19">
    <source>
        <dbReference type="EMBL" id="CAI5447534.1"/>
    </source>
</evidence>
<dbReference type="InterPro" id="IPR011641">
    <property type="entry name" value="Tyr-kin_ephrin_A/B_rcpt-like"/>
</dbReference>
<keyword evidence="3" id="KW-0812">Transmembrane</keyword>
<feature type="disulfide bond" evidence="11">
    <location>
        <begin position="675"/>
        <end position="718"/>
    </location>
</feature>
<dbReference type="PROSITE" id="PS50923">
    <property type="entry name" value="SUSHI"/>
    <property type="match status" value="6"/>
</dbReference>
<feature type="disulfide bond" evidence="9">
    <location>
        <begin position="2109"/>
        <end position="2118"/>
    </location>
</feature>
<dbReference type="CDD" id="cd00041">
    <property type="entry name" value="CUB"/>
    <property type="match status" value="3"/>
</dbReference>
<feature type="chain" id="PRO_5040223198" description="Fibropellin-1" evidence="12">
    <location>
        <begin position="25"/>
        <end position="2123"/>
    </location>
</feature>
<dbReference type="SUPFAM" id="SSF57184">
    <property type="entry name" value="Growth factor receptor domain"/>
    <property type="match status" value="1"/>
</dbReference>
<dbReference type="PROSITE" id="PS01187">
    <property type="entry name" value="EGF_CA"/>
    <property type="match status" value="2"/>
</dbReference>
<feature type="domain" description="EGF-like" evidence="15">
    <location>
        <begin position="962"/>
        <end position="998"/>
    </location>
</feature>
<evidence type="ECO:0000256" key="11">
    <source>
        <dbReference type="PROSITE-ProRule" id="PRU00302"/>
    </source>
</evidence>
<dbReference type="InterPro" id="IPR016186">
    <property type="entry name" value="C-type_lectin-like/link_sf"/>
</dbReference>
<dbReference type="Gene3D" id="2.10.70.10">
    <property type="entry name" value="Complement Module, domain 1"/>
    <property type="match status" value="6"/>
</dbReference>
<feature type="domain" description="EGF-like" evidence="15">
    <location>
        <begin position="1965"/>
        <end position="2001"/>
    </location>
</feature>
<evidence type="ECO:0000259" key="17">
    <source>
        <dbReference type="PROSITE" id="PS50825"/>
    </source>
</evidence>
<dbReference type="PROSITE" id="PS01186">
    <property type="entry name" value="EGF_2"/>
    <property type="match status" value="4"/>
</dbReference>
<feature type="disulfide bond" evidence="10">
    <location>
        <begin position="183"/>
        <end position="201"/>
    </location>
</feature>
<dbReference type="GO" id="GO:0045597">
    <property type="term" value="P:positive regulation of cell differentiation"/>
    <property type="evidence" value="ECO:0007669"/>
    <property type="project" value="UniProtKB-ARBA"/>
</dbReference>
<dbReference type="PROSITE" id="PS50041">
    <property type="entry name" value="C_TYPE_LECTIN_2"/>
    <property type="match status" value="1"/>
</dbReference>
<dbReference type="InterPro" id="IPR036055">
    <property type="entry name" value="LDL_receptor-like_sf"/>
</dbReference>
<dbReference type="CDD" id="cd00037">
    <property type="entry name" value="CLECT"/>
    <property type="match status" value="1"/>
</dbReference>
<dbReference type="FunFam" id="2.10.25.10:FF:000012">
    <property type="entry name" value="Delta-like protein"/>
    <property type="match status" value="1"/>
</dbReference>
<dbReference type="FunFam" id="2.10.25.10:FF:000791">
    <property type="entry name" value="Uninflatable, isoform C"/>
    <property type="match status" value="1"/>
</dbReference>
<dbReference type="InterPro" id="IPR003410">
    <property type="entry name" value="HYR_dom"/>
</dbReference>
<name>A0A9P1N104_9PELO</name>
<evidence type="ECO:0000259" key="14">
    <source>
        <dbReference type="PROSITE" id="PS50022"/>
    </source>
</evidence>
<dbReference type="CDD" id="cd00112">
    <property type="entry name" value="LDLa"/>
    <property type="match status" value="1"/>
</dbReference>
<dbReference type="PROSITE" id="PS50026">
    <property type="entry name" value="EGF_3"/>
    <property type="match status" value="6"/>
</dbReference>
<dbReference type="Gene3D" id="2.10.50.10">
    <property type="entry name" value="Tumor Necrosis Factor Receptor, subunit A, domain 2"/>
    <property type="match status" value="2"/>
</dbReference>
<dbReference type="Pfam" id="PF00008">
    <property type="entry name" value="EGF"/>
    <property type="match status" value="2"/>
</dbReference>
<dbReference type="InterPro" id="IPR035976">
    <property type="entry name" value="Sushi/SCR/CCP_sf"/>
</dbReference>
<feature type="signal peptide" evidence="12">
    <location>
        <begin position="1"/>
        <end position="24"/>
    </location>
</feature>
<feature type="domain" description="Sushi" evidence="18">
    <location>
        <begin position="673"/>
        <end position="733"/>
    </location>
</feature>
<feature type="disulfide bond" evidence="9">
    <location>
        <begin position="2029"/>
        <end position="2038"/>
    </location>
</feature>
<dbReference type="Gene3D" id="2.60.120.290">
    <property type="entry name" value="Spermadhesin, CUB domain"/>
    <property type="match status" value="3"/>
</dbReference>
<dbReference type="Gene3D" id="3.10.100.10">
    <property type="entry name" value="Mannose-Binding Protein A, subunit A"/>
    <property type="match status" value="1"/>
</dbReference>
<dbReference type="SUPFAM" id="SSF49785">
    <property type="entry name" value="Galactose-binding domain-like"/>
    <property type="match status" value="1"/>
</dbReference>
<dbReference type="InterPro" id="IPR023415">
    <property type="entry name" value="LDLR_class-A_CS"/>
</dbReference>
<dbReference type="InterPro" id="IPR008979">
    <property type="entry name" value="Galactose-bd-like_sf"/>
</dbReference>
<dbReference type="FunFam" id="2.10.70.10:FF:000014">
    <property type="entry name" value="Membrane cofactor protein"/>
    <property type="match status" value="1"/>
</dbReference>
<dbReference type="FunFam" id="2.10.25.10:FF:000038">
    <property type="entry name" value="Fibrillin 2"/>
    <property type="match status" value="1"/>
</dbReference>
<dbReference type="InterPro" id="IPR000436">
    <property type="entry name" value="Sushi_SCR_CCP_dom"/>
</dbReference>
<dbReference type="Gene3D" id="2.10.25.10">
    <property type="entry name" value="Laminin"/>
    <property type="match status" value="6"/>
</dbReference>
<dbReference type="Pfam" id="PF07699">
    <property type="entry name" value="Ephrin_rec_like"/>
    <property type="match status" value="3"/>
</dbReference>
<dbReference type="Pfam" id="PF00059">
    <property type="entry name" value="Lectin_C"/>
    <property type="match status" value="1"/>
</dbReference>
<feature type="domain" description="CUB" evidence="13">
    <location>
        <begin position="440"/>
        <end position="550"/>
    </location>
</feature>
<evidence type="ECO:0000259" key="16">
    <source>
        <dbReference type="PROSITE" id="PS50041"/>
    </source>
</evidence>
<evidence type="ECO:0000256" key="10">
    <source>
        <dbReference type="PROSITE-ProRule" id="PRU00124"/>
    </source>
</evidence>
<dbReference type="SUPFAM" id="SSF57196">
    <property type="entry name" value="EGF/Laminin"/>
    <property type="match status" value="6"/>
</dbReference>
<dbReference type="PROSITE" id="PS50825">
    <property type="entry name" value="HYR"/>
    <property type="match status" value="2"/>
</dbReference>
<dbReference type="Proteomes" id="UP001152747">
    <property type="component" value="Unassembled WGS sequence"/>
</dbReference>
<feature type="domain" description="CUB" evidence="13">
    <location>
        <begin position="335"/>
        <end position="439"/>
    </location>
</feature>
<dbReference type="CDD" id="cd00033">
    <property type="entry name" value="CCP"/>
    <property type="match status" value="5"/>
</dbReference>
<dbReference type="PROSITE" id="PS01180">
    <property type="entry name" value="CUB"/>
    <property type="match status" value="3"/>
</dbReference>
<feature type="domain" description="HYR" evidence="17">
    <location>
        <begin position="1492"/>
        <end position="1573"/>
    </location>
</feature>